<sequence length="437" mass="43001">MQALRATHMAGALGCTCSSAPKERAPAPSRPVARALPRGLGAAAAGSTALTALGAATARAAAAFEPSASSLPSLPSVDLPAVSLPDVDLSSIDLSGGDPLLVGGAVLALAVPAAVLALAGGGNSGPKAKAVPAARALEALAADESCILLDIRSKAEVKEEGAPNLTGLSRRGAVSLPYVIAIKGEEMVDEEFGAKAAKVKGLSLEGGPVIILDSTGAQAAAAARAILAEVPLEKLYYVQGGSEAWQAAGGPWREPGKGFNFELPNFSEGLQTIAGGVSTVASGVTEAVAEAPEAAKGALVFAGVVGASALLFTQLEILFELAGVLAAGQFLLKVAFAEDREKTLTEIKKVVDEVDVADLPQDLSKITSALLDDPTASSTEIRRAQAAAAAAVAASAPAAAAPAPAPAATPVSPPAAPAPAAAAASSNGTSAEVKADA</sequence>
<dbReference type="PANTHER" id="PTHR47377:SF1">
    <property type="entry name" value="RHODANESE-LIKE DOMAIN-CONTAINING PROTEIN 4, CHLOROPLASTIC"/>
    <property type="match status" value="1"/>
</dbReference>
<dbReference type="SMART" id="SM00450">
    <property type="entry name" value="RHOD"/>
    <property type="match status" value="1"/>
</dbReference>
<evidence type="ECO:0000313" key="4">
    <source>
        <dbReference type="Proteomes" id="UP000239649"/>
    </source>
</evidence>
<name>A0A2P6V8J3_9CHLO</name>
<gene>
    <name evidence="3" type="ORF">C2E20_6222</name>
</gene>
<feature type="region of interest" description="Disordered" evidence="1">
    <location>
        <begin position="402"/>
        <end position="437"/>
    </location>
</feature>
<dbReference type="STRING" id="554055.A0A2P6V8J3"/>
<feature type="compositionally biased region" description="Pro residues" evidence="1">
    <location>
        <begin position="403"/>
        <end position="417"/>
    </location>
</feature>
<dbReference type="Gene3D" id="3.40.250.10">
    <property type="entry name" value="Rhodanese-like domain"/>
    <property type="match status" value="1"/>
</dbReference>
<dbReference type="InterPro" id="IPR044240">
    <property type="entry name" value="STR4-like"/>
</dbReference>
<feature type="domain" description="Rhodanese" evidence="2">
    <location>
        <begin position="142"/>
        <end position="254"/>
    </location>
</feature>
<evidence type="ECO:0000259" key="2">
    <source>
        <dbReference type="PROSITE" id="PS50206"/>
    </source>
</evidence>
<protein>
    <submittedName>
        <fullName evidence="3">Rhodanese-like domain-containing chloroplastic</fullName>
    </submittedName>
</protein>
<dbReference type="AlphaFoldDB" id="A0A2P6V8J3"/>
<organism evidence="3 4">
    <name type="scientific">Micractinium conductrix</name>
    <dbReference type="NCBI Taxonomy" id="554055"/>
    <lineage>
        <taxon>Eukaryota</taxon>
        <taxon>Viridiplantae</taxon>
        <taxon>Chlorophyta</taxon>
        <taxon>core chlorophytes</taxon>
        <taxon>Trebouxiophyceae</taxon>
        <taxon>Chlorellales</taxon>
        <taxon>Chlorellaceae</taxon>
        <taxon>Chlorella clade</taxon>
        <taxon>Micractinium</taxon>
    </lineage>
</organism>
<dbReference type="InterPro" id="IPR001763">
    <property type="entry name" value="Rhodanese-like_dom"/>
</dbReference>
<dbReference type="SUPFAM" id="SSF52821">
    <property type="entry name" value="Rhodanese/Cell cycle control phosphatase"/>
    <property type="match status" value="1"/>
</dbReference>
<proteinExistence type="predicted"/>
<dbReference type="PANTHER" id="PTHR47377">
    <property type="entry name" value="RHODANESE-LIKE DOMAIN-CONTAINING PROTEIN 4, CHLOROPLASTIC"/>
    <property type="match status" value="1"/>
</dbReference>
<dbReference type="EMBL" id="LHPF02000020">
    <property type="protein sequence ID" value="PSC70410.1"/>
    <property type="molecule type" value="Genomic_DNA"/>
</dbReference>
<dbReference type="InterPro" id="IPR036873">
    <property type="entry name" value="Rhodanese-like_dom_sf"/>
</dbReference>
<dbReference type="PROSITE" id="PS50206">
    <property type="entry name" value="RHODANESE_3"/>
    <property type="match status" value="1"/>
</dbReference>
<comment type="caution">
    <text evidence="3">The sequence shown here is derived from an EMBL/GenBank/DDBJ whole genome shotgun (WGS) entry which is preliminary data.</text>
</comment>
<keyword evidence="4" id="KW-1185">Reference proteome</keyword>
<evidence type="ECO:0000313" key="3">
    <source>
        <dbReference type="EMBL" id="PSC70410.1"/>
    </source>
</evidence>
<dbReference type="Proteomes" id="UP000239649">
    <property type="component" value="Unassembled WGS sequence"/>
</dbReference>
<accession>A0A2P6V8J3</accession>
<evidence type="ECO:0000256" key="1">
    <source>
        <dbReference type="SAM" id="MobiDB-lite"/>
    </source>
</evidence>
<dbReference type="Pfam" id="PF00581">
    <property type="entry name" value="Rhodanese"/>
    <property type="match status" value="1"/>
</dbReference>
<reference evidence="3 4" key="1">
    <citation type="journal article" date="2018" name="Plant J.">
        <title>Genome sequences of Chlorella sorokiniana UTEX 1602 and Micractinium conductrix SAG 241.80: implications to maltose excretion by a green alga.</title>
        <authorList>
            <person name="Arriola M.B."/>
            <person name="Velmurugan N."/>
            <person name="Zhang Y."/>
            <person name="Plunkett M.H."/>
            <person name="Hondzo H."/>
            <person name="Barney B.M."/>
        </authorList>
    </citation>
    <scope>NUCLEOTIDE SEQUENCE [LARGE SCALE GENOMIC DNA]</scope>
    <source>
        <strain evidence="3 4">SAG 241.80</strain>
    </source>
</reference>
<dbReference type="OrthoDB" id="1927399at2759"/>